<dbReference type="InterPro" id="IPR002893">
    <property type="entry name" value="Znf_MYND"/>
</dbReference>
<accession>A0A4Y7T4G9</accession>
<evidence type="ECO:0000256" key="2">
    <source>
        <dbReference type="ARBA" id="ARBA00022771"/>
    </source>
</evidence>
<evidence type="ECO:0000313" key="5">
    <source>
        <dbReference type="EMBL" id="TEB29067.1"/>
    </source>
</evidence>
<dbReference type="Gene3D" id="6.10.140.2220">
    <property type="match status" value="1"/>
</dbReference>
<gene>
    <name evidence="5" type="ORF">FA13DRAFT_1735169</name>
</gene>
<keyword evidence="3" id="KW-0862">Zinc</keyword>
<protein>
    <recommendedName>
        <fullName evidence="4">MYND-type domain-containing protein</fullName>
    </recommendedName>
</protein>
<keyword evidence="2" id="KW-0863">Zinc-finger</keyword>
<name>A0A4Y7T4G9_COPMI</name>
<sequence length="188" mass="20570">MAFRNFVGLFRDPSMNYTEATTPEAYKFFASFRPSHAREKDFERFTSPDAKFLLKCLQIVACMTLGLLAWDAKDQALDLAATDPTFSSPTPAAGLETWIQADLQQAKDNLAMLIQNDETNSLGGRREVLNVPNVRVNAGEGDAPSQEGQFVTATDACGNCGTRGKMPYCGAQCQKAHWKTHKLACAAP</sequence>
<dbReference type="AlphaFoldDB" id="A0A4Y7T4G9"/>
<dbReference type="STRING" id="71717.A0A4Y7T4G9"/>
<evidence type="ECO:0000256" key="1">
    <source>
        <dbReference type="ARBA" id="ARBA00022723"/>
    </source>
</evidence>
<keyword evidence="1" id="KW-0479">Metal-binding</keyword>
<dbReference type="GO" id="GO:0008270">
    <property type="term" value="F:zinc ion binding"/>
    <property type="evidence" value="ECO:0007669"/>
    <property type="project" value="UniProtKB-KW"/>
</dbReference>
<dbReference type="Proteomes" id="UP000298030">
    <property type="component" value="Unassembled WGS sequence"/>
</dbReference>
<feature type="domain" description="MYND-type" evidence="4">
    <location>
        <begin position="154"/>
        <end position="185"/>
    </location>
</feature>
<keyword evidence="6" id="KW-1185">Reference proteome</keyword>
<evidence type="ECO:0000259" key="4">
    <source>
        <dbReference type="Pfam" id="PF01753"/>
    </source>
</evidence>
<comment type="caution">
    <text evidence="5">The sequence shown here is derived from an EMBL/GenBank/DDBJ whole genome shotgun (WGS) entry which is preliminary data.</text>
</comment>
<dbReference type="SUPFAM" id="SSF144232">
    <property type="entry name" value="HIT/MYND zinc finger-like"/>
    <property type="match status" value="1"/>
</dbReference>
<dbReference type="EMBL" id="QPFP01000029">
    <property type="protein sequence ID" value="TEB29067.1"/>
    <property type="molecule type" value="Genomic_DNA"/>
</dbReference>
<evidence type="ECO:0000313" key="6">
    <source>
        <dbReference type="Proteomes" id="UP000298030"/>
    </source>
</evidence>
<dbReference type="OrthoDB" id="341421at2759"/>
<reference evidence="5 6" key="1">
    <citation type="journal article" date="2019" name="Nat. Ecol. Evol.">
        <title>Megaphylogeny resolves global patterns of mushroom evolution.</title>
        <authorList>
            <person name="Varga T."/>
            <person name="Krizsan K."/>
            <person name="Foldi C."/>
            <person name="Dima B."/>
            <person name="Sanchez-Garcia M."/>
            <person name="Sanchez-Ramirez S."/>
            <person name="Szollosi G.J."/>
            <person name="Szarkandi J.G."/>
            <person name="Papp V."/>
            <person name="Albert L."/>
            <person name="Andreopoulos W."/>
            <person name="Angelini C."/>
            <person name="Antonin V."/>
            <person name="Barry K.W."/>
            <person name="Bougher N.L."/>
            <person name="Buchanan P."/>
            <person name="Buyck B."/>
            <person name="Bense V."/>
            <person name="Catcheside P."/>
            <person name="Chovatia M."/>
            <person name="Cooper J."/>
            <person name="Damon W."/>
            <person name="Desjardin D."/>
            <person name="Finy P."/>
            <person name="Geml J."/>
            <person name="Haridas S."/>
            <person name="Hughes K."/>
            <person name="Justo A."/>
            <person name="Karasinski D."/>
            <person name="Kautmanova I."/>
            <person name="Kiss B."/>
            <person name="Kocsube S."/>
            <person name="Kotiranta H."/>
            <person name="LaButti K.M."/>
            <person name="Lechner B.E."/>
            <person name="Liimatainen K."/>
            <person name="Lipzen A."/>
            <person name="Lukacs Z."/>
            <person name="Mihaltcheva S."/>
            <person name="Morgado L.N."/>
            <person name="Niskanen T."/>
            <person name="Noordeloos M.E."/>
            <person name="Ohm R.A."/>
            <person name="Ortiz-Santana B."/>
            <person name="Ovrebo C."/>
            <person name="Racz N."/>
            <person name="Riley R."/>
            <person name="Savchenko A."/>
            <person name="Shiryaev A."/>
            <person name="Soop K."/>
            <person name="Spirin V."/>
            <person name="Szebenyi C."/>
            <person name="Tomsovsky M."/>
            <person name="Tulloss R.E."/>
            <person name="Uehling J."/>
            <person name="Grigoriev I.V."/>
            <person name="Vagvolgyi C."/>
            <person name="Papp T."/>
            <person name="Martin F.M."/>
            <person name="Miettinen O."/>
            <person name="Hibbett D.S."/>
            <person name="Nagy L.G."/>
        </authorList>
    </citation>
    <scope>NUCLEOTIDE SEQUENCE [LARGE SCALE GENOMIC DNA]</scope>
    <source>
        <strain evidence="5 6">FP101781</strain>
    </source>
</reference>
<organism evidence="5 6">
    <name type="scientific">Coprinellus micaceus</name>
    <name type="common">Glistening ink-cap mushroom</name>
    <name type="synonym">Coprinus micaceus</name>
    <dbReference type="NCBI Taxonomy" id="71717"/>
    <lineage>
        <taxon>Eukaryota</taxon>
        <taxon>Fungi</taxon>
        <taxon>Dikarya</taxon>
        <taxon>Basidiomycota</taxon>
        <taxon>Agaricomycotina</taxon>
        <taxon>Agaricomycetes</taxon>
        <taxon>Agaricomycetidae</taxon>
        <taxon>Agaricales</taxon>
        <taxon>Agaricineae</taxon>
        <taxon>Psathyrellaceae</taxon>
        <taxon>Coprinellus</taxon>
    </lineage>
</organism>
<evidence type="ECO:0000256" key="3">
    <source>
        <dbReference type="ARBA" id="ARBA00022833"/>
    </source>
</evidence>
<proteinExistence type="predicted"/>
<dbReference type="Pfam" id="PF01753">
    <property type="entry name" value="zf-MYND"/>
    <property type="match status" value="1"/>
</dbReference>